<gene>
    <name evidence="7" type="ORF">EZS27_020547</name>
</gene>
<dbReference type="AlphaFoldDB" id="A0A5J4RAY5"/>
<dbReference type="Pfam" id="PF07980">
    <property type="entry name" value="SusD_RagB"/>
    <property type="match status" value="1"/>
</dbReference>
<evidence type="ECO:0000259" key="6">
    <source>
        <dbReference type="Pfam" id="PF14322"/>
    </source>
</evidence>
<keyword evidence="4" id="KW-0998">Cell outer membrane</keyword>
<evidence type="ECO:0000256" key="2">
    <source>
        <dbReference type="ARBA" id="ARBA00022729"/>
    </source>
</evidence>
<evidence type="ECO:0008006" key="8">
    <source>
        <dbReference type="Google" id="ProtNLM"/>
    </source>
</evidence>
<dbReference type="SUPFAM" id="SSF48452">
    <property type="entry name" value="TPR-like"/>
    <property type="match status" value="1"/>
</dbReference>
<evidence type="ECO:0000259" key="5">
    <source>
        <dbReference type="Pfam" id="PF07980"/>
    </source>
</evidence>
<accession>A0A5J4RAY5</accession>
<feature type="domain" description="RagB/SusD" evidence="5">
    <location>
        <begin position="379"/>
        <end position="548"/>
    </location>
</feature>
<evidence type="ECO:0000256" key="3">
    <source>
        <dbReference type="ARBA" id="ARBA00023136"/>
    </source>
</evidence>
<dbReference type="InterPro" id="IPR033985">
    <property type="entry name" value="SusD-like_N"/>
</dbReference>
<comment type="caution">
    <text evidence="7">The sequence shown here is derived from an EMBL/GenBank/DDBJ whole genome shotgun (WGS) entry which is preliminary data.</text>
</comment>
<evidence type="ECO:0000256" key="4">
    <source>
        <dbReference type="ARBA" id="ARBA00023237"/>
    </source>
</evidence>
<evidence type="ECO:0000313" key="7">
    <source>
        <dbReference type="EMBL" id="KAA6330789.1"/>
    </source>
</evidence>
<organism evidence="7">
    <name type="scientific">termite gut metagenome</name>
    <dbReference type="NCBI Taxonomy" id="433724"/>
    <lineage>
        <taxon>unclassified sequences</taxon>
        <taxon>metagenomes</taxon>
        <taxon>organismal metagenomes</taxon>
    </lineage>
</organism>
<dbReference type="Gene3D" id="1.25.40.390">
    <property type="match status" value="1"/>
</dbReference>
<protein>
    <recommendedName>
        <fullName evidence="8">RagB/SusD family nutrient uptake outer membrane protein</fullName>
    </recommendedName>
</protein>
<keyword evidence="3" id="KW-0472">Membrane</keyword>
<dbReference type="EMBL" id="SNRY01001458">
    <property type="protein sequence ID" value="KAA6330789.1"/>
    <property type="molecule type" value="Genomic_DNA"/>
</dbReference>
<dbReference type="GO" id="GO:0009279">
    <property type="term" value="C:cell outer membrane"/>
    <property type="evidence" value="ECO:0007669"/>
    <property type="project" value="UniProtKB-SubCell"/>
</dbReference>
<comment type="subcellular location">
    <subcellularLocation>
        <location evidence="1">Cell outer membrane</location>
    </subcellularLocation>
</comment>
<proteinExistence type="predicted"/>
<reference evidence="7" key="1">
    <citation type="submission" date="2019-03" db="EMBL/GenBank/DDBJ databases">
        <title>Single cell metagenomics reveals metabolic interactions within the superorganism composed of flagellate Streblomastix strix and complex community of Bacteroidetes bacteria on its surface.</title>
        <authorList>
            <person name="Treitli S.C."/>
            <person name="Kolisko M."/>
            <person name="Husnik F."/>
            <person name="Keeling P."/>
            <person name="Hampl V."/>
        </authorList>
    </citation>
    <scope>NUCLEOTIDE SEQUENCE</scope>
    <source>
        <strain evidence="7">STM</strain>
    </source>
</reference>
<sequence>MKKLYKNIKIMSIAVLAIVMSNCTDELTTNSSTAISSEDVLASTVELNMVLRSTYKYLLLGDNGNSSQNDACYAGLPGYCMYYDLGGSDIISTTNYGGSPEMSYRYAPERTQATDYAKRIWVNMYKTINQANIILDALPEASGSEAEKTEIQGQCLAIRGICYFHLIINYQQTYAIAKNKRGVILRTSSDDPDNLGFSTVQECYDQIIRDLREAKSLLANYKRDEMWRINTDVISGALARVYQVMGDWQNALAEATATYQKYNMLMSKAEWYSGFDKLLSDGCGEVIWGVPYTNLSNISSNTEFNYWYNQDPSYGEGMTDGPIYNFINLLVDDKYVQLFDDTDYRGFKTTKTIGVTDDDEKNIMFWHRTNNGDREIAAKWAYNKFKYYGDANGAKQGHSYPELSLMRSSEMLLIVAEAEANLENTANALSSLIYLQRARDVSNLANSTAKEDLLEAIYVERRKELLGEGVTGLYDLLRLQKPLFRYGTSSTNPGGHFSWGLQHLDNFNASDSQPYGTFPSNDYRFICQIPQLELANNDAINDADQNPYSGL</sequence>
<keyword evidence="2" id="KW-0732">Signal</keyword>
<evidence type="ECO:0000256" key="1">
    <source>
        <dbReference type="ARBA" id="ARBA00004442"/>
    </source>
</evidence>
<dbReference type="Pfam" id="PF14322">
    <property type="entry name" value="SusD-like_3"/>
    <property type="match status" value="1"/>
</dbReference>
<dbReference type="InterPro" id="IPR012944">
    <property type="entry name" value="SusD_RagB_dom"/>
</dbReference>
<dbReference type="InterPro" id="IPR011990">
    <property type="entry name" value="TPR-like_helical_dom_sf"/>
</dbReference>
<feature type="domain" description="SusD-like N-terminal" evidence="6">
    <location>
        <begin position="110"/>
        <end position="242"/>
    </location>
</feature>
<name>A0A5J4RAY5_9ZZZZ</name>